<evidence type="ECO:0008006" key="6">
    <source>
        <dbReference type="Google" id="ProtNLM"/>
    </source>
</evidence>
<evidence type="ECO:0000313" key="4">
    <source>
        <dbReference type="EMBL" id="PYY27662.1"/>
    </source>
</evidence>
<feature type="domain" description="Beta-lactamase-related" evidence="2">
    <location>
        <begin position="14"/>
        <end position="339"/>
    </location>
</feature>
<dbReference type="InterPro" id="IPR012338">
    <property type="entry name" value="Beta-lactam/transpept-like"/>
</dbReference>
<keyword evidence="4" id="KW-0378">Hydrolase</keyword>
<proteinExistence type="predicted"/>
<evidence type="ECO:0000259" key="2">
    <source>
        <dbReference type="Pfam" id="PF00144"/>
    </source>
</evidence>
<accession>A0A2W0CC04</accession>
<dbReference type="PANTHER" id="PTHR46825:SF15">
    <property type="entry name" value="BETA-LACTAMASE-RELATED DOMAIN-CONTAINING PROTEIN"/>
    <property type="match status" value="1"/>
</dbReference>
<dbReference type="PANTHER" id="PTHR46825">
    <property type="entry name" value="D-ALANYL-D-ALANINE-CARBOXYPEPTIDASE/ENDOPEPTIDASE AMPH"/>
    <property type="match status" value="1"/>
</dbReference>
<dbReference type="AlphaFoldDB" id="A0A2W0CC04"/>
<dbReference type="Proteomes" id="UP000247459">
    <property type="component" value="Unassembled WGS sequence"/>
</dbReference>
<name>A0A2W0CC04_9BACL</name>
<evidence type="ECO:0000259" key="3">
    <source>
        <dbReference type="Pfam" id="PF11954"/>
    </source>
</evidence>
<dbReference type="RefSeq" id="WP_110821375.1">
    <property type="nucleotide sequence ID" value="NZ_PRLG01000021.1"/>
</dbReference>
<dbReference type="InterPro" id="IPR021860">
    <property type="entry name" value="Peptidase_S12_Pab87-rel_C"/>
</dbReference>
<dbReference type="SUPFAM" id="SSF56601">
    <property type="entry name" value="beta-lactamase/transpeptidase-like"/>
    <property type="match status" value="1"/>
</dbReference>
<dbReference type="InterPro" id="IPR001466">
    <property type="entry name" value="Beta-lactam-related"/>
</dbReference>
<dbReference type="EMBL" id="PRLG01000021">
    <property type="protein sequence ID" value="PYY27662.1"/>
    <property type="molecule type" value="Genomic_DNA"/>
</dbReference>
<feature type="domain" description="Peptidase S12 Pab87-related C-terminal" evidence="3">
    <location>
        <begin position="411"/>
        <end position="498"/>
    </location>
</feature>
<dbReference type="Gene3D" id="2.40.128.600">
    <property type="match status" value="1"/>
</dbReference>
<comment type="caution">
    <text evidence="4">The sequence shown here is derived from an EMBL/GenBank/DDBJ whole genome shotgun (WGS) entry which is preliminary data.</text>
</comment>
<dbReference type="GO" id="GO:0016787">
    <property type="term" value="F:hydrolase activity"/>
    <property type="evidence" value="ECO:0007669"/>
    <property type="project" value="UniProtKB-KW"/>
</dbReference>
<protein>
    <recommendedName>
        <fullName evidence="6">Beta-lactamase</fullName>
    </recommendedName>
</protein>
<organism evidence="4 5">
    <name type="scientific">Paenibacillus illinoisensis</name>
    <dbReference type="NCBI Taxonomy" id="59845"/>
    <lineage>
        <taxon>Bacteria</taxon>
        <taxon>Bacillati</taxon>
        <taxon>Bacillota</taxon>
        <taxon>Bacilli</taxon>
        <taxon>Bacillales</taxon>
        <taxon>Paenibacillaceae</taxon>
        <taxon>Paenibacillus</taxon>
    </lineage>
</organism>
<gene>
    <name evidence="4" type="ORF">PIL02S_04310</name>
</gene>
<dbReference type="OrthoDB" id="9803467at2"/>
<dbReference type="Pfam" id="PF00144">
    <property type="entry name" value="Beta-lactamase"/>
    <property type="match status" value="1"/>
</dbReference>
<dbReference type="Pfam" id="PF11954">
    <property type="entry name" value="DUF3471"/>
    <property type="match status" value="1"/>
</dbReference>
<sequence length="504" mass="56846">MTTTKHRSLLDGLDEFVAEQLQTWKSVGAAVAVIHKNEVIWQKGYGYRDLESKLEVTPNTLFAIGSSTKAFTATTAALLVDQELLNWDAPVKTYMDDFKMFDPVATERLTIRDMLCHRSGLPRHEMAWYNSARTREQLVNALQYLEPNEDFRNKWQYQNLMYMTAGFLVGKLKETTWENVVQDHLFEPLGMTSSLFSVEEMQLQPDFAVPYMEKDGENVRIPYRNIDAIGPAGSMNSNLEDMIAWLRLQLNQGQHDGQQLVSKEQMETLHSPQMPCDSPFHGPELPVSTYGLGWFIEPYRGHSLIHHGGAIDGFSSQVAFLPEEEIGIVVLCNTNGSIVPYTVTFNIIDRLLGMEPVDWSEKMAKLMSGGESAESAVTDTPEALDPAAEPVNDDEEKTDDAQDDTKIMPLDRPLITYAGIYVHAGYGELSILLKDDGLQAIFNEIEMPMEYTGNDTFSVLLVLFGFKITFTFQVDQENNTHSISIPFLMEPGAKPIEFIKKNEE</sequence>
<dbReference type="InterPro" id="IPR050491">
    <property type="entry name" value="AmpC-like"/>
</dbReference>
<reference evidence="4 5" key="1">
    <citation type="submission" date="2018-01" db="EMBL/GenBank/DDBJ databases">
        <title>Genome sequence of the PGP bacterium Paenibacillus illinoisensis E3.</title>
        <authorList>
            <person name="Rolli E."/>
            <person name="Marasco R."/>
            <person name="Bessem C."/>
            <person name="Michoud G."/>
            <person name="Gaiarsa S."/>
            <person name="Borin S."/>
            <person name="Daffonchio D."/>
        </authorList>
    </citation>
    <scope>NUCLEOTIDE SEQUENCE [LARGE SCALE GENOMIC DNA]</scope>
    <source>
        <strain evidence="4 5">E3</strain>
    </source>
</reference>
<evidence type="ECO:0000313" key="5">
    <source>
        <dbReference type="Proteomes" id="UP000247459"/>
    </source>
</evidence>
<dbReference type="Gene3D" id="3.40.710.10">
    <property type="entry name" value="DD-peptidase/beta-lactamase superfamily"/>
    <property type="match status" value="1"/>
</dbReference>
<feature type="region of interest" description="Disordered" evidence="1">
    <location>
        <begin position="370"/>
        <end position="401"/>
    </location>
</feature>
<evidence type="ECO:0000256" key="1">
    <source>
        <dbReference type="SAM" id="MobiDB-lite"/>
    </source>
</evidence>